<protein>
    <submittedName>
        <fullName evidence="2">Uncharacterized protein</fullName>
    </submittedName>
</protein>
<keyword evidence="3" id="KW-1185">Reference proteome</keyword>
<feature type="compositionally biased region" description="Basic residues" evidence="1">
    <location>
        <begin position="254"/>
        <end position="265"/>
    </location>
</feature>
<feature type="region of interest" description="Disordered" evidence="1">
    <location>
        <begin position="225"/>
        <end position="265"/>
    </location>
</feature>
<evidence type="ECO:0000256" key="1">
    <source>
        <dbReference type="SAM" id="MobiDB-lite"/>
    </source>
</evidence>
<comment type="caution">
    <text evidence="2">The sequence shown here is derived from an EMBL/GenBank/DDBJ whole genome shotgun (WGS) entry which is preliminary data.</text>
</comment>
<feature type="region of interest" description="Disordered" evidence="1">
    <location>
        <begin position="59"/>
        <end position="145"/>
    </location>
</feature>
<feature type="compositionally biased region" description="Low complexity" evidence="1">
    <location>
        <begin position="90"/>
        <end position="110"/>
    </location>
</feature>
<feature type="non-terminal residue" evidence="2">
    <location>
        <position position="265"/>
    </location>
</feature>
<dbReference type="AlphaFoldDB" id="A0AAV2I1C2"/>
<evidence type="ECO:0000313" key="2">
    <source>
        <dbReference type="EMBL" id="CAL1540435.1"/>
    </source>
</evidence>
<reference evidence="2 3" key="1">
    <citation type="submission" date="2024-04" db="EMBL/GenBank/DDBJ databases">
        <authorList>
            <consortium name="Genoscope - CEA"/>
            <person name="William W."/>
        </authorList>
    </citation>
    <scope>NUCLEOTIDE SEQUENCE [LARGE SCALE GENOMIC DNA]</scope>
</reference>
<proteinExistence type="predicted"/>
<gene>
    <name evidence="2" type="ORF">GSLYS_00014084001</name>
</gene>
<accession>A0AAV2I1C2</accession>
<feature type="compositionally biased region" description="Polar residues" evidence="1">
    <location>
        <begin position="74"/>
        <end position="88"/>
    </location>
</feature>
<evidence type="ECO:0000313" key="3">
    <source>
        <dbReference type="Proteomes" id="UP001497497"/>
    </source>
</evidence>
<dbReference type="EMBL" id="CAXITT010000381">
    <property type="protein sequence ID" value="CAL1540435.1"/>
    <property type="molecule type" value="Genomic_DNA"/>
</dbReference>
<dbReference type="Proteomes" id="UP001497497">
    <property type="component" value="Unassembled WGS sequence"/>
</dbReference>
<sequence>LESSAYTTGPSKLASGTGLTLNISSAQSAGSSQFSQMSPRVIPYIPAVTFHNVDPTPKLTGNNLPISSPLPDPRNQQFKISQNPSMTLSLAGPNTPGTPLTPATPDTPTDLSGTRRKLKDKLLLRQSLSVERGHDKASSMDSPHPGFMLKPFTESPTVLPSPPPLLFFPSATKPSTPATTSVLLASLTKPIMSSLKLGSQPNALITTAVMGKPKETEKLPDTFYRSESETHASSETAKVHSPVMRAFSEPAAAKRLKKPKQMKPS</sequence>
<feature type="non-terminal residue" evidence="2">
    <location>
        <position position="1"/>
    </location>
</feature>
<organism evidence="2 3">
    <name type="scientific">Lymnaea stagnalis</name>
    <name type="common">Great pond snail</name>
    <name type="synonym">Helix stagnalis</name>
    <dbReference type="NCBI Taxonomy" id="6523"/>
    <lineage>
        <taxon>Eukaryota</taxon>
        <taxon>Metazoa</taxon>
        <taxon>Spiralia</taxon>
        <taxon>Lophotrochozoa</taxon>
        <taxon>Mollusca</taxon>
        <taxon>Gastropoda</taxon>
        <taxon>Heterobranchia</taxon>
        <taxon>Euthyneura</taxon>
        <taxon>Panpulmonata</taxon>
        <taxon>Hygrophila</taxon>
        <taxon>Lymnaeoidea</taxon>
        <taxon>Lymnaeidae</taxon>
        <taxon>Lymnaea</taxon>
    </lineage>
</organism>
<name>A0AAV2I1C2_LYMST</name>